<feature type="compositionally biased region" description="Polar residues" evidence="7">
    <location>
        <begin position="705"/>
        <end position="728"/>
    </location>
</feature>
<dbReference type="PROSITE" id="PS50039">
    <property type="entry name" value="FORK_HEAD_3"/>
    <property type="match status" value="1"/>
</dbReference>
<sequence>MTRVSVENKEAKGLLPGYITVVVYSSPHPPQTQLVNTLRQSSLTRRRQVGACPCSDCPTAWQRNEGSGGAASLPACDALLHHSCLSLPSRAGQCAESDGQAGCCGLRSPTDTLRVDDGFARRHWLACIRQRLRQGEEGEESGKLADREEKRGGLLPSREWSPYESALRAASGGESELTYGGHHADELREPSSSSCHSSLFVIPHLPAVTMTSELESSLTSMDWLPQLTMQAAIRKADAQNAHGPGMGKKSAMLDPNTTLDQEEVQQHKDGKPPYSYASLITFAINSSPKKKMTLSEIYQWICDNFPYYREAGSGWKNSIRHNLSLNKCFLKVPRSKDDPGKGSYWAIDTNPKEDALPTRPKKRPRSGERASTPYSLESESLGMECMISGSASPTLAINTVTNKVLQPAIQPPAPTHTWLHGCTLTPPISPTTYSTIPHRERSTLSLSLIPAFSDRPMGDAGRTSSEPARISFFLVSRPFFLDPLTLRVYVRELYQHVSERANQSEERRQLLPLLSHCAEHRAHSVLLTVMSRNHYAALMSWTDTHKRSHTHQCSNARPLFHCSTTISALPPFLSHNKKLITWTTLCGPIHTFSMKPLVAVVALYNTDQEGSDSPRSSLNNSLSDQSLASVNLNSVGSVHSYTPVTTHPEPVSQAMSLQQPPQSQYNMPDRDKQLLFSEFEDLSASFRSLYKSVFEQSFSQQGLMGIQSDSSQQTHTSCSYQHSPGGNISTQNSLSNNQPNNSHSANSGQVPLSHPAQAHPGHGSPHAQHLPQHGGPHTQHSQHAQHSQHSQLPQHPQHAAHSQHGQHPSQHPSHGQHPQQHTPHPSQHTQHSQHPPQHGQQHPSLSLQPHPTQQQMACNPGLLSDWYPNLDALKESCRIASSYNWADVDLSPFQGLRDSMRQAELNNWSLEPTQIADLCSSINQFFARTGVIQPQGAVQPPVCHGSMHPNKPSQHLNTGNIYMDTRQSMSMMGPPGYPHMTPMSGTGPTMTGHHAQMNQQHMIPTRNFQMHRMPADDIQDDFDWDSIV</sequence>
<evidence type="ECO:0000256" key="5">
    <source>
        <dbReference type="ARBA" id="ARBA00023242"/>
    </source>
</evidence>
<dbReference type="Gene3D" id="1.10.10.10">
    <property type="entry name" value="Winged helix-like DNA-binding domain superfamily/Winged helix DNA-binding domain"/>
    <property type="match status" value="1"/>
</dbReference>
<dbReference type="PANTHER" id="PTHR46078">
    <property type="entry name" value="FORKHEAD BOX PROTEIN J2 FAMILY MEMBER"/>
    <property type="match status" value="1"/>
</dbReference>
<accession>A0AAD6FB10</accession>
<comment type="caution">
    <text evidence="9">The sequence shown here is derived from an EMBL/GenBank/DDBJ whole genome shotgun (WGS) entry which is preliminary data.</text>
</comment>
<feature type="compositionally biased region" description="Low complexity" evidence="7">
    <location>
        <begin position="729"/>
        <end position="744"/>
    </location>
</feature>
<dbReference type="FunFam" id="1.10.10.10:FF:000088">
    <property type="entry name" value="Forkhead box protein J3"/>
    <property type="match status" value="1"/>
</dbReference>
<protein>
    <recommendedName>
        <fullName evidence="8">Fork-head domain-containing protein</fullName>
    </recommendedName>
</protein>
<keyword evidence="4" id="KW-0804">Transcription</keyword>
<dbReference type="InterPro" id="IPR045912">
    <property type="entry name" value="FOXJ2/3-like"/>
</dbReference>
<feature type="compositionally biased region" description="Basic and acidic residues" evidence="7">
    <location>
        <begin position="136"/>
        <end position="152"/>
    </location>
</feature>
<dbReference type="EMBL" id="JAPTMU010000019">
    <property type="protein sequence ID" value="KAJ4927300.1"/>
    <property type="molecule type" value="Genomic_DNA"/>
</dbReference>
<dbReference type="PANTHER" id="PTHR46078:SF5">
    <property type="entry name" value="FORKHEAD BOX J3"/>
    <property type="match status" value="1"/>
</dbReference>
<evidence type="ECO:0000256" key="6">
    <source>
        <dbReference type="PROSITE-ProRule" id="PRU00089"/>
    </source>
</evidence>
<keyword evidence="10" id="KW-1185">Reference proteome</keyword>
<feature type="compositionally biased region" description="Low complexity" evidence="7">
    <location>
        <begin position="776"/>
        <end position="846"/>
    </location>
</feature>
<evidence type="ECO:0000256" key="3">
    <source>
        <dbReference type="ARBA" id="ARBA00023125"/>
    </source>
</evidence>
<dbReference type="PRINTS" id="PR00053">
    <property type="entry name" value="FORKHEAD"/>
</dbReference>
<dbReference type="InterPro" id="IPR001766">
    <property type="entry name" value="Fork_head_dom"/>
</dbReference>
<dbReference type="GO" id="GO:0000981">
    <property type="term" value="F:DNA-binding transcription factor activity, RNA polymerase II-specific"/>
    <property type="evidence" value="ECO:0007669"/>
    <property type="project" value="TreeGrafter"/>
</dbReference>
<evidence type="ECO:0000256" key="1">
    <source>
        <dbReference type="ARBA" id="ARBA00004123"/>
    </source>
</evidence>
<feature type="compositionally biased region" description="Polar residues" evidence="7">
    <location>
        <begin position="847"/>
        <end position="856"/>
    </location>
</feature>
<feature type="DNA-binding region" description="Fork-head" evidence="6">
    <location>
        <begin position="271"/>
        <end position="366"/>
    </location>
</feature>
<dbReference type="InterPro" id="IPR018122">
    <property type="entry name" value="TF_fork_head_CS_1"/>
</dbReference>
<keyword evidence="3 6" id="KW-0238">DNA-binding</keyword>
<dbReference type="GO" id="GO:0005634">
    <property type="term" value="C:nucleus"/>
    <property type="evidence" value="ECO:0007669"/>
    <property type="project" value="UniProtKB-SubCell"/>
</dbReference>
<dbReference type="InterPro" id="IPR036388">
    <property type="entry name" value="WH-like_DNA-bd_sf"/>
</dbReference>
<dbReference type="CDD" id="cd20052">
    <property type="entry name" value="FH_FOXJ3"/>
    <property type="match status" value="1"/>
</dbReference>
<reference evidence="9" key="1">
    <citation type="submission" date="2022-11" db="EMBL/GenBank/DDBJ databases">
        <title>Chromosome-level genome of Pogonophryne albipinna.</title>
        <authorList>
            <person name="Jo E."/>
        </authorList>
    </citation>
    <scope>NUCLEOTIDE SEQUENCE</scope>
    <source>
        <strain evidence="9">SGF0006</strain>
        <tissue evidence="9">Muscle</tissue>
    </source>
</reference>
<feature type="region of interest" description="Disordered" evidence="7">
    <location>
        <begin position="639"/>
        <end position="668"/>
    </location>
</feature>
<dbReference type="PROSITE" id="PS00657">
    <property type="entry name" value="FORK_HEAD_1"/>
    <property type="match status" value="1"/>
</dbReference>
<feature type="region of interest" description="Disordered" evidence="7">
    <location>
        <begin position="136"/>
        <end position="190"/>
    </location>
</feature>
<gene>
    <name evidence="9" type="ORF">JOQ06_015034</name>
</gene>
<feature type="compositionally biased region" description="Polar residues" evidence="7">
    <location>
        <begin position="653"/>
        <end position="666"/>
    </location>
</feature>
<dbReference type="Pfam" id="PF00250">
    <property type="entry name" value="Forkhead"/>
    <property type="match status" value="1"/>
</dbReference>
<evidence type="ECO:0000256" key="2">
    <source>
        <dbReference type="ARBA" id="ARBA00023015"/>
    </source>
</evidence>
<keyword evidence="5 6" id="KW-0539">Nucleus</keyword>
<evidence type="ECO:0000313" key="10">
    <source>
        <dbReference type="Proteomes" id="UP001219934"/>
    </source>
</evidence>
<keyword evidence="2" id="KW-0805">Transcription regulation</keyword>
<proteinExistence type="predicted"/>
<evidence type="ECO:0000256" key="4">
    <source>
        <dbReference type="ARBA" id="ARBA00023163"/>
    </source>
</evidence>
<dbReference type="PROSITE" id="PS00658">
    <property type="entry name" value="FORK_HEAD_2"/>
    <property type="match status" value="1"/>
</dbReference>
<dbReference type="SUPFAM" id="SSF46785">
    <property type="entry name" value="Winged helix' DNA-binding domain"/>
    <property type="match status" value="1"/>
</dbReference>
<organism evidence="9 10">
    <name type="scientific">Pogonophryne albipinna</name>
    <dbReference type="NCBI Taxonomy" id="1090488"/>
    <lineage>
        <taxon>Eukaryota</taxon>
        <taxon>Metazoa</taxon>
        <taxon>Chordata</taxon>
        <taxon>Craniata</taxon>
        <taxon>Vertebrata</taxon>
        <taxon>Euteleostomi</taxon>
        <taxon>Actinopterygii</taxon>
        <taxon>Neopterygii</taxon>
        <taxon>Teleostei</taxon>
        <taxon>Neoteleostei</taxon>
        <taxon>Acanthomorphata</taxon>
        <taxon>Eupercaria</taxon>
        <taxon>Perciformes</taxon>
        <taxon>Notothenioidei</taxon>
        <taxon>Pogonophryne</taxon>
    </lineage>
</organism>
<evidence type="ECO:0000259" key="8">
    <source>
        <dbReference type="PROSITE" id="PS50039"/>
    </source>
</evidence>
<feature type="region of interest" description="Disordered" evidence="7">
    <location>
        <begin position="705"/>
        <end position="856"/>
    </location>
</feature>
<dbReference type="Proteomes" id="UP001219934">
    <property type="component" value="Unassembled WGS sequence"/>
</dbReference>
<comment type="subcellular location">
    <subcellularLocation>
        <location evidence="1 6">Nucleus</location>
    </subcellularLocation>
</comment>
<dbReference type="InterPro" id="IPR030456">
    <property type="entry name" value="TF_fork_head_CS_2"/>
</dbReference>
<evidence type="ECO:0000256" key="7">
    <source>
        <dbReference type="SAM" id="MobiDB-lite"/>
    </source>
</evidence>
<feature type="region of interest" description="Disordered" evidence="7">
    <location>
        <begin position="336"/>
        <end position="374"/>
    </location>
</feature>
<dbReference type="AlphaFoldDB" id="A0AAD6FB10"/>
<dbReference type="InterPro" id="IPR036390">
    <property type="entry name" value="WH_DNA-bd_sf"/>
</dbReference>
<evidence type="ECO:0000313" key="9">
    <source>
        <dbReference type="EMBL" id="KAJ4927300.1"/>
    </source>
</evidence>
<dbReference type="SMART" id="SM00339">
    <property type="entry name" value="FH"/>
    <property type="match status" value="1"/>
</dbReference>
<name>A0AAD6FB10_9TELE</name>
<dbReference type="GO" id="GO:0000978">
    <property type="term" value="F:RNA polymerase II cis-regulatory region sequence-specific DNA binding"/>
    <property type="evidence" value="ECO:0007669"/>
    <property type="project" value="TreeGrafter"/>
</dbReference>
<feature type="domain" description="Fork-head" evidence="8">
    <location>
        <begin position="271"/>
        <end position="366"/>
    </location>
</feature>